<dbReference type="Gene3D" id="3.40.50.300">
    <property type="entry name" value="P-loop containing nucleotide triphosphate hydrolases"/>
    <property type="match status" value="1"/>
</dbReference>
<accession>A0A399E7Q0</accession>
<dbReference type="RefSeq" id="WP_063843344.1">
    <property type="nucleotide sequence ID" value="NZ_LWCO01000129.1"/>
</dbReference>
<dbReference type="PANTHER" id="PTHR42711">
    <property type="entry name" value="ABC TRANSPORTER ATP-BINDING PROTEIN"/>
    <property type="match status" value="1"/>
</dbReference>
<evidence type="ECO:0000259" key="5">
    <source>
        <dbReference type="PROSITE" id="PS50893"/>
    </source>
</evidence>
<dbReference type="InterPro" id="IPR027417">
    <property type="entry name" value="P-loop_NTPase"/>
</dbReference>
<dbReference type="PANTHER" id="PTHR42711:SF5">
    <property type="entry name" value="ABC TRANSPORTER ATP-BINDING PROTEIN NATA"/>
    <property type="match status" value="1"/>
</dbReference>
<dbReference type="InterPro" id="IPR050763">
    <property type="entry name" value="ABC_transporter_ATP-binding"/>
</dbReference>
<organism evidence="6 7">
    <name type="scientific">Meiothermus taiwanensis</name>
    <dbReference type="NCBI Taxonomy" id="172827"/>
    <lineage>
        <taxon>Bacteria</taxon>
        <taxon>Thermotogati</taxon>
        <taxon>Deinococcota</taxon>
        <taxon>Deinococci</taxon>
        <taxon>Thermales</taxon>
        <taxon>Thermaceae</taxon>
        <taxon>Meiothermus</taxon>
    </lineage>
</organism>
<dbReference type="InterPro" id="IPR003439">
    <property type="entry name" value="ABC_transporter-like_ATP-bd"/>
</dbReference>
<keyword evidence="4 6" id="KW-0067">ATP-binding</keyword>
<comment type="caution">
    <text evidence="6">The sequence shown here is derived from an EMBL/GenBank/DDBJ whole genome shotgun (WGS) entry which is preliminary data.</text>
</comment>
<dbReference type="Pfam" id="PF00005">
    <property type="entry name" value="ABC_tran"/>
    <property type="match status" value="1"/>
</dbReference>
<protein>
    <submittedName>
        <fullName evidence="6">ABC transporter ATP-binding protein NatA</fullName>
    </submittedName>
</protein>
<feature type="domain" description="ABC transporter" evidence="5">
    <location>
        <begin position="1"/>
        <end position="214"/>
    </location>
</feature>
<dbReference type="Proteomes" id="UP000266089">
    <property type="component" value="Unassembled WGS sequence"/>
</dbReference>
<dbReference type="PROSITE" id="PS50893">
    <property type="entry name" value="ABC_TRANSPORTER_2"/>
    <property type="match status" value="1"/>
</dbReference>
<name>A0A399E7Q0_9DEIN</name>
<dbReference type="SUPFAM" id="SSF52540">
    <property type="entry name" value="P-loop containing nucleoside triphosphate hydrolases"/>
    <property type="match status" value="1"/>
</dbReference>
<dbReference type="InterPro" id="IPR003593">
    <property type="entry name" value="AAA+_ATPase"/>
</dbReference>
<sequence length="274" mass="30325">MLRGVSLRLYGGEIVGLLGLNGAGKTTFIKLLAGLLEPDEGQIKLLGRPLHPATVRSAVALLKEGQPSFSEFLTPRQCLLYYGHLLGIKNLEARVAQALELADLLLVAERPLLELSFGTKRRTGLALAYLKEARLLLLDEASAGLDVKSVATLRSALRRYAAQGNAVLLTGHEMGFMEAVCDRVVLLHQGQVRADGRLHELGKKYALKQFVEVWYEGQPTVGETLEQQDGLVRLKLDLRELGLLDSQRVRQVRLHQSILEHLLQEVDRVEGRMA</sequence>
<gene>
    <name evidence="6" type="primary">natA_2</name>
    <name evidence="6" type="ORF">Mcate_01048</name>
</gene>
<keyword evidence="3" id="KW-0547">Nucleotide-binding</keyword>
<comment type="similarity">
    <text evidence="1">Belongs to the ABC transporter superfamily.</text>
</comment>
<proteinExistence type="inferred from homology"/>
<evidence type="ECO:0000256" key="4">
    <source>
        <dbReference type="ARBA" id="ARBA00022840"/>
    </source>
</evidence>
<dbReference type="AlphaFoldDB" id="A0A399E7Q0"/>
<dbReference type="EMBL" id="QWKX01000019">
    <property type="protein sequence ID" value="RIH78032.1"/>
    <property type="molecule type" value="Genomic_DNA"/>
</dbReference>
<evidence type="ECO:0000256" key="1">
    <source>
        <dbReference type="ARBA" id="ARBA00005417"/>
    </source>
</evidence>
<dbReference type="CDD" id="cd03230">
    <property type="entry name" value="ABC_DR_subfamily_A"/>
    <property type="match status" value="1"/>
</dbReference>
<dbReference type="GO" id="GO:0005524">
    <property type="term" value="F:ATP binding"/>
    <property type="evidence" value="ECO:0007669"/>
    <property type="project" value="UniProtKB-KW"/>
</dbReference>
<dbReference type="GO" id="GO:0016887">
    <property type="term" value="F:ATP hydrolysis activity"/>
    <property type="evidence" value="ECO:0007669"/>
    <property type="project" value="InterPro"/>
</dbReference>
<evidence type="ECO:0000313" key="7">
    <source>
        <dbReference type="Proteomes" id="UP000266089"/>
    </source>
</evidence>
<evidence type="ECO:0000256" key="2">
    <source>
        <dbReference type="ARBA" id="ARBA00022448"/>
    </source>
</evidence>
<reference evidence="6 7" key="1">
    <citation type="submission" date="2018-08" db="EMBL/GenBank/DDBJ databases">
        <title>Meiothermus cateniformans JCM 15151 genome sequencing project.</title>
        <authorList>
            <person name="Da Costa M.S."/>
            <person name="Albuquerque L."/>
            <person name="Raposo P."/>
            <person name="Froufe H.J.C."/>
            <person name="Barroso C.S."/>
            <person name="Egas C."/>
        </authorList>
    </citation>
    <scope>NUCLEOTIDE SEQUENCE [LARGE SCALE GENOMIC DNA]</scope>
    <source>
        <strain evidence="6 7">JCM 15151</strain>
    </source>
</reference>
<dbReference type="SMART" id="SM00382">
    <property type="entry name" value="AAA"/>
    <property type="match status" value="1"/>
</dbReference>
<evidence type="ECO:0000313" key="6">
    <source>
        <dbReference type="EMBL" id="RIH78032.1"/>
    </source>
</evidence>
<evidence type="ECO:0000256" key="3">
    <source>
        <dbReference type="ARBA" id="ARBA00022741"/>
    </source>
</evidence>
<keyword evidence="2" id="KW-0813">Transport</keyword>